<gene>
    <name evidence="3" type="ORF">DSM5745_05924</name>
</gene>
<protein>
    <submittedName>
        <fullName evidence="3">Bifunctional oelate acid delta desaturase</fullName>
    </submittedName>
</protein>
<reference evidence="3 4" key="1">
    <citation type="journal article" date="2018" name="IMA Fungus">
        <title>IMA Genome-F 9: Draft genome sequence of Annulohypoxylon stygium, Aspergillus mulundensis, Berkeleyomyces basicola (syn. Thielaviopsis basicola), Ceratocystis smalleyi, two Cercospora beticola strains, Coleophoma cylindrospora, Fusarium fracticaudum, Phialophora cf. hyalina, and Morchella septimelata.</title>
        <authorList>
            <person name="Wingfield B.D."/>
            <person name="Bills G.F."/>
            <person name="Dong Y."/>
            <person name="Huang W."/>
            <person name="Nel W.J."/>
            <person name="Swalarsk-Parry B.S."/>
            <person name="Vaghefi N."/>
            <person name="Wilken P.M."/>
            <person name="An Z."/>
            <person name="de Beer Z.W."/>
            <person name="De Vos L."/>
            <person name="Chen L."/>
            <person name="Duong T.A."/>
            <person name="Gao Y."/>
            <person name="Hammerbacher A."/>
            <person name="Kikkert J.R."/>
            <person name="Li Y."/>
            <person name="Li H."/>
            <person name="Li K."/>
            <person name="Li Q."/>
            <person name="Liu X."/>
            <person name="Ma X."/>
            <person name="Naidoo K."/>
            <person name="Pethybridge S.J."/>
            <person name="Sun J."/>
            <person name="Steenkamp E.T."/>
            <person name="van der Nest M.A."/>
            <person name="van Wyk S."/>
            <person name="Wingfield M.J."/>
            <person name="Xiong C."/>
            <person name="Yue Q."/>
            <person name="Zhang X."/>
        </authorList>
    </citation>
    <scope>NUCLEOTIDE SEQUENCE [LARGE SCALE GENOMIC DNA]</scope>
    <source>
        <strain evidence="3 4">DSM 5745</strain>
    </source>
</reference>
<dbReference type="RefSeq" id="XP_026603772.1">
    <property type="nucleotide sequence ID" value="XM_026747940.1"/>
</dbReference>
<dbReference type="GO" id="GO:0016491">
    <property type="term" value="F:oxidoreductase activity"/>
    <property type="evidence" value="ECO:0007669"/>
    <property type="project" value="InterPro"/>
</dbReference>
<name>A0A3D8RYE6_9EURO</name>
<dbReference type="OrthoDB" id="1461976at2759"/>
<dbReference type="AlphaFoldDB" id="A0A3D8RYE6"/>
<comment type="caution">
    <text evidence="3">The sequence shown here is derived from an EMBL/GenBank/DDBJ whole genome shotgun (WGS) entry which is preliminary data.</text>
</comment>
<dbReference type="InterPro" id="IPR005804">
    <property type="entry name" value="FA_desaturase_dom"/>
</dbReference>
<keyword evidence="1" id="KW-0472">Membrane</keyword>
<keyword evidence="1" id="KW-1133">Transmembrane helix</keyword>
<dbReference type="CDD" id="cd03507">
    <property type="entry name" value="Delta12-FADS-like"/>
    <property type="match status" value="1"/>
</dbReference>
<proteinExistence type="predicted"/>
<feature type="transmembrane region" description="Helical" evidence="1">
    <location>
        <begin position="261"/>
        <end position="285"/>
    </location>
</feature>
<feature type="transmembrane region" description="Helical" evidence="1">
    <location>
        <begin position="73"/>
        <end position="94"/>
    </location>
</feature>
<evidence type="ECO:0000313" key="3">
    <source>
        <dbReference type="EMBL" id="RDW79072.1"/>
    </source>
</evidence>
<dbReference type="GeneID" id="38116294"/>
<dbReference type="GO" id="GO:0006629">
    <property type="term" value="P:lipid metabolic process"/>
    <property type="evidence" value="ECO:0007669"/>
    <property type="project" value="InterPro"/>
</dbReference>
<keyword evidence="1" id="KW-0812">Transmembrane</keyword>
<evidence type="ECO:0000313" key="4">
    <source>
        <dbReference type="Proteomes" id="UP000256690"/>
    </source>
</evidence>
<dbReference type="Pfam" id="PF00487">
    <property type="entry name" value="FA_desaturase"/>
    <property type="match status" value="1"/>
</dbReference>
<evidence type="ECO:0000259" key="2">
    <source>
        <dbReference type="Pfam" id="PF00487"/>
    </source>
</evidence>
<dbReference type="InterPro" id="IPR012171">
    <property type="entry name" value="Fatty_acid_desaturase"/>
</dbReference>
<dbReference type="Proteomes" id="UP000256690">
    <property type="component" value="Unassembled WGS sequence"/>
</dbReference>
<dbReference type="STRING" id="1810919.A0A3D8RYE6"/>
<dbReference type="PANTHER" id="PTHR32100">
    <property type="entry name" value="OMEGA-6 FATTY ACID DESATURASE, CHLOROPLASTIC"/>
    <property type="match status" value="1"/>
</dbReference>
<dbReference type="EMBL" id="PVWQ01000006">
    <property type="protein sequence ID" value="RDW79072.1"/>
    <property type="molecule type" value="Genomic_DNA"/>
</dbReference>
<evidence type="ECO:0000256" key="1">
    <source>
        <dbReference type="SAM" id="Phobius"/>
    </source>
</evidence>
<organism evidence="3 4">
    <name type="scientific">Aspergillus mulundensis</name>
    <dbReference type="NCBI Taxonomy" id="1810919"/>
    <lineage>
        <taxon>Eukaryota</taxon>
        <taxon>Fungi</taxon>
        <taxon>Dikarya</taxon>
        <taxon>Ascomycota</taxon>
        <taxon>Pezizomycotina</taxon>
        <taxon>Eurotiomycetes</taxon>
        <taxon>Eurotiomycetidae</taxon>
        <taxon>Eurotiales</taxon>
        <taxon>Aspergillaceae</taxon>
        <taxon>Aspergillus</taxon>
        <taxon>Aspergillus subgen. Nidulantes</taxon>
    </lineage>
</organism>
<sequence>MAATTTTSTLAGIEKKKEEITLQTIKNAIPKHCFERSLLTSSLYLVRDLIYASTLFYLGLQIDSFLSSTPLRIIAWLAYGFLQGCVGTGIWILAHECGHGSFSPYQTWNDVVGWACHSLLMVPYFSWKITHARHHRYTNNTDRDTAFVPWMENEYEHRPRYLPAWIEVFEDTPIYNLVSLLAHQLAGWQTYLCFYVSAGAKSKPVPQGKQSGWFGGQQSASHFDPGSSLWTENQRHLIAISDLGLLIVAAANWYLAQKVGVLKMVLLYVVPYFWVHHWLVAITYLHHTHPSIPHYTDSTWTFTKGALSTVDRDFGFIGRHFFHHIIDHHVVHHLFSRIPFYHAEEATDAIIPVLGDMYHREETGFMRSLFETYKNCQFVGVEKEVGKEGVLHWVFEDKKGEKAQ</sequence>
<accession>A0A3D8RYE6</accession>
<keyword evidence="4" id="KW-1185">Reference proteome</keyword>
<feature type="domain" description="Fatty acid desaturase" evidence="2">
    <location>
        <begin position="75"/>
        <end position="359"/>
    </location>
</feature>
<feature type="transmembrane region" description="Helical" evidence="1">
    <location>
        <begin position="106"/>
        <end position="127"/>
    </location>
</feature>